<dbReference type="Proteomes" id="UP000460221">
    <property type="component" value="Unassembled WGS sequence"/>
</dbReference>
<dbReference type="GO" id="GO:0030288">
    <property type="term" value="C:outer membrane-bounded periplasmic space"/>
    <property type="evidence" value="ECO:0007669"/>
    <property type="project" value="TreeGrafter"/>
</dbReference>
<evidence type="ECO:0000256" key="3">
    <source>
        <dbReference type="SAM" id="MobiDB-lite"/>
    </source>
</evidence>
<dbReference type="RefSeq" id="WP_154766578.1">
    <property type="nucleotide sequence ID" value="NZ_WLYK01000001.1"/>
</dbReference>
<dbReference type="Pfam" id="PF13407">
    <property type="entry name" value="Peripla_BP_4"/>
    <property type="match status" value="1"/>
</dbReference>
<keyword evidence="4" id="KW-0732">Signal</keyword>
<organism evidence="6 7">
    <name type="scientific">Nakamurella alba</name>
    <dbReference type="NCBI Taxonomy" id="2665158"/>
    <lineage>
        <taxon>Bacteria</taxon>
        <taxon>Bacillati</taxon>
        <taxon>Actinomycetota</taxon>
        <taxon>Actinomycetes</taxon>
        <taxon>Nakamurellales</taxon>
        <taxon>Nakamurellaceae</taxon>
        <taxon>Nakamurella</taxon>
    </lineage>
</organism>
<evidence type="ECO:0000313" key="6">
    <source>
        <dbReference type="EMBL" id="MTD12530.1"/>
    </source>
</evidence>
<dbReference type="InterPro" id="IPR028082">
    <property type="entry name" value="Peripla_BP_I"/>
</dbReference>
<evidence type="ECO:0000256" key="2">
    <source>
        <dbReference type="ARBA" id="ARBA00007639"/>
    </source>
</evidence>
<protein>
    <submittedName>
        <fullName evidence="6">Substrate-binding domain-containing protein</fullName>
    </submittedName>
</protein>
<accession>A0A7K1FEN2</accession>
<feature type="chain" id="PRO_5038992105" evidence="4">
    <location>
        <begin position="26"/>
        <end position="404"/>
    </location>
</feature>
<reference evidence="6 7" key="1">
    <citation type="submission" date="2019-11" db="EMBL/GenBank/DDBJ databases">
        <authorList>
            <person name="Jiang L.-Q."/>
        </authorList>
    </citation>
    <scope>NUCLEOTIDE SEQUENCE [LARGE SCALE GENOMIC DNA]</scope>
    <source>
        <strain evidence="6 7">YIM 132087</strain>
    </source>
</reference>
<dbReference type="InterPro" id="IPR050555">
    <property type="entry name" value="Bact_Solute-Bind_Prot2"/>
</dbReference>
<feature type="domain" description="Periplasmic binding protein" evidence="5">
    <location>
        <begin position="102"/>
        <end position="362"/>
    </location>
</feature>
<name>A0A7K1FEN2_9ACTN</name>
<evidence type="ECO:0000313" key="7">
    <source>
        <dbReference type="Proteomes" id="UP000460221"/>
    </source>
</evidence>
<dbReference type="PANTHER" id="PTHR30036:SF7">
    <property type="entry name" value="ABC TRANSPORTER PERIPLASMIC-BINDING PROTEIN YPHF"/>
    <property type="match status" value="1"/>
</dbReference>
<gene>
    <name evidence="6" type="ORF">GIS00_01045</name>
</gene>
<evidence type="ECO:0000256" key="1">
    <source>
        <dbReference type="ARBA" id="ARBA00004196"/>
    </source>
</evidence>
<dbReference type="PANTHER" id="PTHR30036">
    <property type="entry name" value="D-XYLOSE-BINDING PERIPLASMIC PROTEIN"/>
    <property type="match status" value="1"/>
</dbReference>
<dbReference type="AlphaFoldDB" id="A0A7K1FEN2"/>
<feature type="region of interest" description="Disordered" evidence="3">
    <location>
        <begin position="30"/>
        <end position="63"/>
    </location>
</feature>
<comment type="caution">
    <text evidence="6">The sequence shown here is derived from an EMBL/GenBank/DDBJ whole genome shotgun (WGS) entry which is preliminary data.</text>
</comment>
<proteinExistence type="inferred from homology"/>
<feature type="compositionally biased region" description="Low complexity" evidence="3">
    <location>
        <begin position="30"/>
        <end position="51"/>
    </location>
</feature>
<evidence type="ECO:0000256" key="4">
    <source>
        <dbReference type="SAM" id="SignalP"/>
    </source>
</evidence>
<dbReference type="GO" id="GO:0030246">
    <property type="term" value="F:carbohydrate binding"/>
    <property type="evidence" value="ECO:0007669"/>
    <property type="project" value="TreeGrafter"/>
</dbReference>
<dbReference type="CDD" id="cd01536">
    <property type="entry name" value="PBP1_ABC_sugar_binding-like"/>
    <property type="match status" value="1"/>
</dbReference>
<dbReference type="Gene3D" id="3.40.50.2300">
    <property type="match status" value="2"/>
</dbReference>
<comment type="subcellular location">
    <subcellularLocation>
        <location evidence="1">Cell envelope</location>
    </subcellularLocation>
</comment>
<sequence>MPRSTRLNRIVAVAALAVLVPTMLAACGSDTTSTTSSTSAAGSGAATAPGSSTGGAGTASPSAGEPDFVAAAKAAVEKYTAVPAGPDDLQPFTPAAGPFKVGISGCGQNIPSCQTLVAAATEAVEELGWTPVFYDGTQSQSGWIAGMSSLINQDVDGIIKFVQPDSFMPNSMEDAKAAGIPVVCGVCGNYAEDPVASPSLANTDVDYAEQGKVLADWVIAAGNGTSKVSVMDNKLATPVRLRTEGFVGEMGTCSTCTVLDNTEIAQDATILDRIRSNVAAKLAQYPEGDINYIESPTDAYFEAIAPPIESSGRTDVKLVAYDASAAGLDSLRQADGILEATVDTPLQWLAYAAVDQMARQLSDQPVTKDVSIPFRLITRDNVPAGDEPPTGFDHKAYYAGLWGK</sequence>
<comment type="similarity">
    <text evidence="2">Belongs to the bacterial solute-binding protein 2 family.</text>
</comment>
<dbReference type="EMBL" id="WLYK01000001">
    <property type="protein sequence ID" value="MTD12530.1"/>
    <property type="molecule type" value="Genomic_DNA"/>
</dbReference>
<dbReference type="PROSITE" id="PS51257">
    <property type="entry name" value="PROKAR_LIPOPROTEIN"/>
    <property type="match status" value="1"/>
</dbReference>
<feature type="signal peptide" evidence="4">
    <location>
        <begin position="1"/>
        <end position="25"/>
    </location>
</feature>
<evidence type="ECO:0000259" key="5">
    <source>
        <dbReference type="Pfam" id="PF13407"/>
    </source>
</evidence>
<dbReference type="InterPro" id="IPR025997">
    <property type="entry name" value="SBP_2_dom"/>
</dbReference>
<keyword evidence="7" id="KW-1185">Reference proteome</keyword>
<dbReference type="SUPFAM" id="SSF53822">
    <property type="entry name" value="Periplasmic binding protein-like I"/>
    <property type="match status" value="1"/>
</dbReference>